<organism evidence="1 2">
    <name type="scientific">Blastopirellula retiformator</name>
    <dbReference type="NCBI Taxonomy" id="2527970"/>
    <lineage>
        <taxon>Bacteria</taxon>
        <taxon>Pseudomonadati</taxon>
        <taxon>Planctomycetota</taxon>
        <taxon>Planctomycetia</taxon>
        <taxon>Pirellulales</taxon>
        <taxon>Pirellulaceae</taxon>
        <taxon>Blastopirellula</taxon>
    </lineage>
</organism>
<dbReference type="EMBL" id="SJPF01000001">
    <property type="protein sequence ID" value="TWT38612.1"/>
    <property type="molecule type" value="Genomic_DNA"/>
</dbReference>
<keyword evidence="2" id="KW-1185">Reference proteome</keyword>
<evidence type="ECO:0000313" key="1">
    <source>
        <dbReference type="EMBL" id="TWT38612.1"/>
    </source>
</evidence>
<dbReference type="AlphaFoldDB" id="A0A5C5VLL0"/>
<dbReference type="Proteomes" id="UP000318878">
    <property type="component" value="Unassembled WGS sequence"/>
</dbReference>
<gene>
    <name evidence="1" type="ORF">Enr8_03050</name>
</gene>
<name>A0A5C5VLL0_9BACT</name>
<proteinExistence type="predicted"/>
<dbReference type="RefSeq" id="WP_146428852.1">
    <property type="nucleotide sequence ID" value="NZ_SJPF01000001.1"/>
</dbReference>
<protein>
    <submittedName>
        <fullName evidence="1">Uncharacterized protein</fullName>
    </submittedName>
</protein>
<evidence type="ECO:0000313" key="2">
    <source>
        <dbReference type="Proteomes" id="UP000318878"/>
    </source>
</evidence>
<accession>A0A5C5VLL0</accession>
<sequence>MKYFYFDEGKEKGIDGSTSQAATLDEVLAAWDAISGAAHSFLGVVNDAGVTLQFMWEEDGSMVIDVPVPERKGSWTKTTDVAECKEAIAAFYDGVDPTQLPGLTFETW</sequence>
<reference evidence="1 2" key="1">
    <citation type="submission" date="2019-02" db="EMBL/GenBank/DDBJ databases">
        <title>Deep-cultivation of Planctomycetes and their phenomic and genomic characterization uncovers novel biology.</title>
        <authorList>
            <person name="Wiegand S."/>
            <person name="Jogler M."/>
            <person name="Boedeker C."/>
            <person name="Pinto D."/>
            <person name="Vollmers J."/>
            <person name="Rivas-Marin E."/>
            <person name="Kohn T."/>
            <person name="Peeters S.H."/>
            <person name="Heuer A."/>
            <person name="Rast P."/>
            <person name="Oberbeckmann S."/>
            <person name="Bunk B."/>
            <person name="Jeske O."/>
            <person name="Meyerdierks A."/>
            <person name="Storesund J.E."/>
            <person name="Kallscheuer N."/>
            <person name="Luecker S."/>
            <person name="Lage O.M."/>
            <person name="Pohl T."/>
            <person name="Merkel B.J."/>
            <person name="Hornburger P."/>
            <person name="Mueller R.-W."/>
            <person name="Bruemmer F."/>
            <person name="Labrenz M."/>
            <person name="Spormann A.M."/>
            <person name="Op Den Camp H."/>
            <person name="Overmann J."/>
            <person name="Amann R."/>
            <person name="Jetten M.S.M."/>
            <person name="Mascher T."/>
            <person name="Medema M.H."/>
            <person name="Devos D.P."/>
            <person name="Kaster A.-K."/>
            <person name="Ovreas L."/>
            <person name="Rohde M."/>
            <person name="Galperin M.Y."/>
            <person name="Jogler C."/>
        </authorList>
    </citation>
    <scope>NUCLEOTIDE SEQUENCE [LARGE SCALE GENOMIC DNA]</scope>
    <source>
        <strain evidence="1 2">Enr8</strain>
    </source>
</reference>
<comment type="caution">
    <text evidence="1">The sequence shown here is derived from an EMBL/GenBank/DDBJ whole genome shotgun (WGS) entry which is preliminary data.</text>
</comment>
<dbReference type="OrthoDB" id="279832at2"/>